<dbReference type="CDD" id="cd00090">
    <property type="entry name" value="HTH_ARSR"/>
    <property type="match status" value="1"/>
</dbReference>
<dbReference type="GO" id="GO:0003700">
    <property type="term" value="F:DNA-binding transcription factor activity"/>
    <property type="evidence" value="ECO:0007669"/>
    <property type="project" value="InterPro"/>
</dbReference>
<dbReference type="SMART" id="SM00418">
    <property type="entry name" value="HTH_ARSR"/>
    <property type="match status" value="1"/>
</dbReference>
<dbReference type="InterPro" id="IPR051081">
    <property type="entry name" value="HTH_MetalResp_TranReg"/>
</dbReference>
<keyword evidence="3" id="KW-0804">Transcription</keyword>
<protein>
    <submittedName>
        <fullName evidence="5">Metalloregulator ArsR/SmtB family transcription factor</fullName>
    </submittedName>
</protein>
<dbReference type="AlphaFoldDB" id="A0A7X3LF95"/>
<gene>
    <name evidence="5" type="ORF">GRF59_04105</name>
</gene>
<dbReference type="InterPro" id="IPR001845">
    <property type="entry name" value="HTH_ArsR_DNA-bd_dom"/>
</dbReference>
<evidence type="ECO:0000259" key="4">
    <source>
        <dbReference type="PROSITE" id="PS50987"/>
    </source>
</evidence>
<dbReference type="PRINTS" id="PR00778">
    <property type="entry name" value="HTHARSR"/>
</dbReference>
<evidence type="ECO:0000313" key="6">
    <source>
        <dbReference type="Proteomes" id="UP000460318"/>
    </source>
</evidence>
<dbReference type="PROSITE" id="PS50987">
    <property type="entry name" value="HTH_ARSR_2"/>
    <property type="match status" value="1"/>
</dbReference>
<keyword evidence="1" id="KW-0805">Transcription regulation</keyword>
<proteinExistence type="predicted"/>
<dbReference type="GO" id="GO:0003677">
    <property type="term" value="F:DNA binding"/>
    <property type="evidence" value="ECO:0007669"/>
    <property type="project" value="UniProtKB-KW"/>
</dbReference>
<keyword evidence="2" id="KW-0238">DNA-binding</keyword>
<dbReference type="SUPFAM" id="SSF46785">
    <property type="entry name" value="Winged helix' DNA-binding domain"/>
    <property type="match status" value="1"/>
</dbReference>
<organism evidence="5 6">
    <name type="scientific">Paenibacillus dendrobii</name>
    <dbReference type="NCBI Taxonomy" id="2691084"/>
    <lineage>
        <taxon>Bacteria</taxon>
        <taxon>Bacillati</taxon>
        <taxon>Bacillota</taxon>
        <taxon>Bacilli</taxon>
        <taxon>Bacillales</taxon>
        <taxon>Paenibacillaceae</taxon>
        <taxon>Paenibacillus</taxon>
    </lineage>
</organism>
<evidence type="ECO:0000256" key="1">
    <source>
        <dbReference type="ARBA" id="ARBA00023015"/>
    </source>
</evidence>
<dbReference type="InterPro" id="IPR011991">
    <property type="entry name" value="ArsR-like_HTH"/>
</dbReference>
<accession>A0A7X3LF95</accession>
<evidence type="ECO:0000313" key="5">
    <source>
        <dbReference type="EMBL" id="MWV42802.1"/>
    </source>
</evidence>
<dbReference type="Gene3D" id="1.10.10.10">
    <property type="entry name" value="Winged helix-like DNA-binding domain superfamily/Winged helix DNA-binding domain"/>
    <property type="match status" value="1"/>
</dbReference>
<reference evidence="5 6" key="1">
    <citation type="submission" date="2019-12" db="EMBL/GenBank/DDBJ databases">
        <title>Paenibacillus sp. nov., an endophytic bacterium isolated from the stem of Dendrobium.</title>
        <authorList>
            <person name="Zhao R."/>
        </authorList>
    </citation>
    <scope>NUCLEOTIDE SEQUENCE [LARGE SCALE GENOMIC DNA]</scope>
    <source>
        <strain evidence="5 6">HJL G12</strain>
    </source>
</reference>
<dbReference type="EMBL" id="WUBI01000001">
    <property type="protein sequence ID" value="MWV42802.1"/>
    <property type="molecule type" value="Genomic_DNA"/>
</dbReference>
<keyword evidence="6" id="KW-1185">Reference proteome</keyword>
<evidence type="ECO:0000256" key="3">
    <source>
        <dbReference type="ARBA" id="ARBA00023163"/>
    </source>
</evidence>
<dbReference type="NCBIfam" id="NF033788">
    <property type="entry name" value="HTH_metalloreg"/>
    <property type="match status" value="1"/>
</dbReference>
<dbReference type="PANTHER" id="PTHR33154:SF33">
    <property type="entry name" value="TRANSCRIPTIONAL REPRESSOR SDPR"/>
    <property type="match status" value="1"/>
</dbReference>
<sequence length="125" mass="14664">MNMDNQERLKRLAKEFSECQNALTAIGDQTRQSIIIAMLENPDEKGIRVGEITKYTNLSRPAVSHHLKVLKDAHFIGVHREGTKNYYYLDPTKSFVLRLKHLIENIETIMNEYYWDNPFGHKKDE</sequence>
<feature type="domain" description="HTH arsR-type" evidence="4">
    <location>
        <begin position="12"/>
        <end position="117"/>
    </location>
</feature>
<dbReference type="InterPro" id="IPR036388">
    <property type="entry name" value="WH-like_DNA-bd_sf"/>
</dbReference>
<dbReference type="PANTHER" id="PTHR33154">
    <property type="entry name" value="TRANSCRIPTIONAL REGULATOR, ARSR FAMILY"/>
    <property type="match status" value="1"/>
</dbReference>
<dbReference type="Proteomes" id="UP000460318">
    <property type="component" value="Unassembled WGS sequence"/>
</dbReference>
<dbReference type="InterPro" id="IPR036390">
    <property type="entry name" value="WH_DNA-bd_sf"/>
</dbReference>
<evidence type="ECO:0000256" key="2">
    <source>
        <dbReference type="ARBA" id="ARBA00023125"/>
    </source>
</evidence>
<dbReference type="Pfam" id="PF01022">
    <property type="entry name" value="HTH_5"/>
    <property type="match status" value="1"/>
</dbReference>
<name>A0A7X3LF95_9BACL</name>
<comment type="caution">
    <text evidence="5">The sequence shown here is derived from an EMBL/GenBank/DDBJ whole genome shotgun (WGS) entry which is preliminary data.</text>
</comment>